<evidence type="ECO:0000259" key="3">
    <source>
        <dbReference type="PROSITE" id="PS50222"/>
    </source>
</evidence>
<dbReference type="InterPro" id="IPR018247">
    <property type="entry name" value="EF_Hand_1_Ca_BS"/>
</dbReference>
<dbReference type="Pfam" id="PF00293">
    <property type="entry name" value="NUDIX"/>
    <property type="match status" value="1"/>
</dbReference>
<dbReference type="EMBL" id="CAKKNE010000002">
    <property type="protein sequence ID" value="CAH0369753.1"/>
    <property type="molecule type" value="Genomic_DNA"/>
</dbReference>
<dbReference type="PROSITE" id="PS50222">
    <property type="entry name" value="EF_HAND_2"/>
    <property type="match status" value="1"/>
</dbReference>
<keyword evidence="1" id="KW-0378">Hydrolase</keyword>
<sequence>MGAKVHPGGKKPPPMTGNEAHVFVKSPNADRAKQLCAIAEKCGFASSIHPDTDKCLEELGQLMKDNRVLPSAIIVDIYDENGDGMVDEDEMCWPLLRMVQRPHAPFDERLKRVFVCVISRDVAESPRLTLDALGAGAKMVTDNDDAVKEALDLLRLTSVKGKGVRGESSGTKRGEVRCPVCQLPGLSPPLLYGHYSLCHVTEPGPDGTCPLCPQVCRAGHGFTPFARHLEDCHAPDGLDENQDGHISAEELRNSMKKMVNTKAAKKNLEEMFRASAVTIGPEKYAAYAWLVVRRPSDGKYLMVLESAHTSGCHGKPRYWLPAGKCDPGETLVEAAVRSCAEDTHVTVKPMGVLRLMLEPSAKKSLRVILYAEPVDDDPSIVVPKSVPDFHSVGAIWVDPGDLEDLNENEYRNPDPPKFFPGVEEGTIKAHPLDTDAWNNLEGIVKELTASPDPQKRDSQIPAAWDACERTYKSACHMEAKAK</sequence>
<feature type="domain" description="EF-hand" evidence="3">
    <location>
        <begin position="238"/>
        <end position="261"/>
    </location>
</feature>
<dbReference type="GO" id="GO:0006754">
    <property type="term" value="P:ATP biosynthetic process"/>
    <property type="evidence" value="ECO:0007669"/>
    <property type="project" value="TreeGrafter"/>
</dbReference>
<dbReference type="GO" id="GO:0006167">
    <property type="term" value="P:AMP biosynthetic process"/>
    <property type="evidence" value="ECO:0007669"/>
    <property type="project" value="TreeGrafter"/>
</dbReference>
<dbReference type="InterPro" id="IPR051325">
    <property type="entry name" value="Nudix_hydrolase_domain"/>
</dbReference>
<dbReference type="Gene3D" id="1.10.238.10">
    <property type="entry name" value="EF-hand"/>
    <property type="match status" value="1"/>
</dbReference>
<evidence type="ECO:0000256" key="2">
    <source>
        <dbReference type="ARBA" id="ARBA00022837"/>
    </source>
</evidence>
<dbReference type="InterPro" id="IPR002048">
    <property type="entry name" value="EF_hand_dom"/>
</dbReference>
<comment type="caution">
    <text evidence="5">The sequence shown here is derived from an EMBL/GenBank/DDBJ whole genome shotgun (WGS) entry which is preliminary data.</text>
</comment>
<dbReference type="InterPro" id="IPR000086">
    <property type="entry name" value="NUDIX_hydrolase_dom"/>
</dbReference>
<dbReference type="SUPFAM" id="SSF47473">
    <property type="entry name" value="EF-hand"/>
    <property type="match status" value="1"/>
</dbReference>
<keyword evidence="6" id="KW-1185">Reference proteome</keyword>
<dbReference type="AlphaFoldDB" id="A0A8J2SGL2"/>
<organism evidence="5 6">
    <name type="scientific">Pelagomonas calceolata</name>
    <dbReference type="NCBI Taxonomy" id="35677"/>
    <lineage>
        <taxon>Eukaryota</taxon>
        <taxon>Sar</taxon>
        <taxon>Stramenopiles</taxon>
        <taxon>Ochrophyta</taxon>
        <taxon>Pelagophyceae</taxon>
        <taxon>Pelagomonadales</taxon>
        <taxon>Pelagomonadaceae</taxon>
        <taxon>Pelagomonas</taxon>
    </lineage>
</organism>
<evidence type="ECO:0000256" key="1">
    <source>
        <dbReference type="ARBA" id="ARBA00022801"/>
    </source>
</evidence>
<dbReference type="InterPro" id="IPR011992">
    <property type="entry name" value="EF-hand-dom_pair"/>
</dbReference>
<dbReference type="OrthoDB" id="447842at2759"/>
<evidence type="ECO:0000313" key="6">
    <source>
        <dbReference type="Proteomes" id="UP000789595"/>
    </source>
</evidence>
<feature type="domain" description="Nudix hydrolase" evidence="4">
    <location>
        <begin position="282"/>
        <end position="419"/>
    </location>
</feature>
<gene>
    <name evidence="5" type="ORF">PECAL_2P28890</name>
</gene>
<dbReference type="Gene3D" id="3.90.79.10">
    <property type="entry name" value="Nucleoside Triphosphate Pyrophosphohydrolase"/>
    <property type="match status" value="1"/>
</dbReference>
<evidence type="ECO:0000313" key="5">
    <source>
        <dbReference type="EMBL" id="CAH0369753.1"/>
    </source>
</evidence>
<dbReference type="SUPFAM" id="SSF55811">
    <property type="entry name" value="Nudix"/>
    <property type="match status" value="1"/>
</dbReference>
<dbReference type="GO" id="GO:0005509">
    <property type="term" value="F:calcium ion binding"/>
    <property type="evidence" value="ECO:0007669"/>
    <property type="project" value="InterPro"/>
</dbReference>
<keyword evidence="2" id="KW-0106">Calcium</keyword>
<evidence type="ECO:0000259" key="4">
    <source>
        <dbReference type="PROSITE" id="PS51462"/>
    </source>
</evidence>
<dbReference type="PROSITE" id="PS51462">
    <property type="entry name" value="NUDIX"/>
    <property type="match status" value="1"/>
</dbReference>
<dbReference type="PANTHER" id="PTHR21340:SF0">
    <property type="entry name" value="BIS(5'-NUCLEOSYL)-TETRAPHOSPHATASE [ASYMMETRICAL]"/>
    <property type="match status" value="1"/>
</dbReference>
<dbReference type="PROSITE" id="PS00018">
    <property type="entry name" value="EF_HAND_1"/>
    <property type="match status" value="2"/>
</dbReference>
<dbReference type="GO" id="GO:0004081">
    <property type="term" value="F:bis(5'-nucleosyl)-tetraphosphatase (asymmetrical) activity"/>
    <property type="evidence" value="ECO:0007669"/>
    <property type="project" value="TreeGrafter"/>
</dbReference>
<dbReference type="CDD" id="cd02883">
    <property type="entry name" value="NUDIX_Hydrolase"/>
    <property type="match status" value="1"/>
</dbReference>
<name>A0A8J2SGL2_9STRA</name>
<reference evidence="5" key="1">
    <citation type="submission" date="2021-11" db="EMBL/GenBank/DDBJ databases">
        <authorList>
            <consortium name="Genoscope - CEA"/>
            <person name="William W."/>
        </authorList>
    </citation>
    <scope>NUCLEOTIDE SEQUENCE</scope>
</reference>
<proteinExistence type="predicted"/>
<dbReference type="PANTHER" id="PTHR21340">
    <property type="entry name" value="DIADENOSINE 5,5-P1,P4-TETRAPHOSPHATE PYROPHOSPHOHYDROLASE MUTT"/>
    <property type="match status" value="1"/>
</dbReference>
<accession>A0A8J2SGL2</accession>
<protein>
    <submittedName>
        <fullName evidence="5">Uncharacterized protein</fullName>
    </submittedName>
</protein>
<dbReference type="InterPro" id="IPR015797">
    <property type="entry name" value="NUDIX_hydrolase-like_dom_sf"/>
</dbReference>
<dbReference type="Proteomes" id="UP000789595">
    <property type="component" value="Unassembled WGS sequence"/>
</dbReference>